<protein>
    <submittedName>
        <fullName evidence="2">Uncharacterized protein</fullName>
    </submittedName>
</protein>
<dbReference type="RefSeq" id="WP_122635547.1">
    <property type="nucleotide sequence ID" value="NZ_QWIU01000002.1"/>
</dbReference>
<accession>A0A3M7TEK5</accession>
<keyword evidence="1" id="KW-0472">Membrane</keyword>
<reference evidence="2 3" key="1">
    <citation type="submission" date="2018-08" db="EMBL/GenBank/DDBJ databases">
        <title>Chryseobacterium nematophagum: a novel matrix digesting pathogen of nematodes.</title>
        <authorList>
            <person name="Page A."/>
            <person name="Roberts M."/>
            <person name="Felix M.-A."/>
            <person name="Weir W."/>
        </authorList>
    </citation>
    <scope>NUCLEOTIDE SEQUENCE [LARGE SCALE GENOMIC DNA]</scope>
    <source>
        <strain evidence="2 3">JUb129</strain>
    </source>
</reference>
<comment type="caution">
    <text evidence="2">The sequence shown here is derived from an EMBL/GenBank/DDBJ whole genome shotgun (WGS) entry which is preliminary data.</text>
</comment>
<evidence type="ECO:0000256" key="1">
    <source>
        <dbReference type="SAM" id="Phobius"/>
    </source>
</evidence>
<dbReference type="AlphaFoldDB" id="A0A3M7TEK5"/>
<evidence type="ECO:0000313" key="3">
    <source>
        <dbReference type="Proteomes" id="UP000278775"/>
    </source>
</evidence>
<gene>
    <name evidence="2" type="ORF">D1631_05395</name>
</gene>
<proteinExistence type="predicted"/>
<dbReference type="Proteomes" id="UP000278775">
    <property type="component" value="Unassembled WGS sequence"/>
</dbReference>
<keyword evidence="1" id="KW-1133">Transmembrane helix</keyword>
<dbReference type="EMBL" id="QWIU01000002">
    <property type="protein sequence ID" value="RNA61406.1"/>
    <property type="molecule type" value="Genomic_DNA"/>
</dbReference>
<sequence length="122" mass="14370">MSTFLNKNGQKWLSWAANNPKRFFTYSLVFLSVSFIGSLIKGIFFPSETAFRIKSPALYSKSYPDQNAFVNNEKEMKKVVNELKILKVKRDRHILRKEDSLRIEYLLNQYQQLKNGHSKSQF</sequence>
<keyword evidence="1" id="KW-0812">Transmembrane</keyword>
<name>A0A3M7TEK5_9FLAO</name>
<organism evidence="2 3">
    <name type="scientific">Chryseobacterium nematophagum</name>
    <dbReference type="NCBI Taxonomy" id="2305228"/>
    <lineage>
        <taxon>Bacteria</taxon>
        <taxon>Pseudomonadati</taxon>
        <taxon>Bacteroidota</taxon>
        <taxon>Flavobacteriia</taxon>
        <taxon>Flavobacteriales</taxon>
        <taxon>Weeksellaceae</taxon>
        <taxon>Chryseobacterium group</taxon>
        <taxon>Chryseobacterium</taxon>
    </lineage>
</organism>
<dbReference type="OrthoDB" id="1273350at2"/>
<feature type="transmembrane region" description="Helical" evidence="1">
    <location>
        <begin position="23"/>
        <end position="44"/>
    </location>
</feature>
<evidence type="ECO:0000313" key="2">
    <source>
        <dbReference type="EMBL" id="RNA61406.1"/>
    </source>
</evidence>